<dbReference type="AlphaFoldDB" id="A0A5P8P1G9"/>
<protein>
    <submittedName>
        <fullName evidence="1">Uncharacterized protein</fullName>
    </submittedName>
</protein>
<dbReference type="Proteomes" id="UP000326944">
    <property type="component" value="Chromosome"/>
</dbReference>
<evidence type="ECO:0000313" key="2">
    <source>
        <dbReference type="Proteomes" id="UP000326944"/>
    </source>
</evidence>
<dbReference type="KEGG" id="sulg:FJR48_07420"/>
<accession>A0A5P8P1G9</accession>
<gene>
    <name evidence="1" type="ORF">FJR48_07420</name>
</gene>
<name>A0A5P8P1G9_9BACT</name>
<dbReference type="EMBL" id="CP043617">
    <property type="protein sequence ID" value="QFR49572.1"/>
    <property type="molecule type" value="Genomic_DNA"/>
</dbReference>
<dbReference type="RefSeq" id="WP_152307519.1">
    <property type="nucleotide sequence ID" value="NZ_CP043617.1"/>
</dbReference>
<reference evidence="1 2" key="1">
    <citation type="submission" date="2019-09" db="EMBL/GenBank/DDBJ databases">
        <title>Sulfurimonas gotlandica sp. nov., a chemoautotrophic and psychrotolerant epsilonproteobacterium isolated from a pelagic redoxcline, and an emended description of the genus Sulfurimonas.</title>
        <authorList>
            <person name="Wang S."/>
            <person name="Jiang L."/>
            <person name="Shao S."/>
        </authorList>
    </citation>
    <scope>NUCLEOTIDE SEQUENCE [LARGE SCALE GENOMIC DNA]</scope>
    <source>
        <strain evidence="1 2">GYSZ_1</strain>
    </source>
</reference>
<organism evidence="1 2">
    <name type="scientific">Sulfurimonas lithotrophica</name>
    <dbReference type="NCBI Taxonomy" id="2590022"/>
    <lineage>
        <taxon>Bacteria</taxon>
        <taxon>Pseudomonadati</taxon>
        <taxon>Campylobacterota</taxon>
        <taxon>Epsilonproteobacteria</taxon>
        <taxon>Campylobacterales</taxon>
        <taxon>Sulfurimonadaceae</taxon>
        <taxon>Sulfurimonas</taxon>
    </lineage>
</organism>
<proteinExistence type="predicted"/>
<evidence type="ECO:0000313" key="1">
    <source>
        <dbReference type="EMBL" id="QFR49572.1"/>
    </source>
</evidence>
<keyword evidence="2" id="KW-1185">Reference proteome</keyword>
<sequence length="135" mass="15558">MKQTSYELFKSASMDEILNAIDAELKTRNESPFWVDKVVPFSRAVLSVLVVLRDEDRLFTPEGKDVDELTPELFLSWSDFVSLKSLFFKVEGVDLNILAEYLHRYNVNLENENLDFPIANYNLHQGVSNVIKSLL</sequence>
<dbReference type="OrthoDB" id="5366093at2"/>